<evidence type="ECO:0000313" key="11">
    <source>
        <dbReference type="Proteomes" id="UP000289775"/>
    </source>
</evidence>
<dbReference type="InterPro" id="IPR035647">
    <property type="entry name" value="EFG_III/V"/>
</dbReference>
<keyword evidence="8" id="KW-0963">Cytoplasm</keyword>
<dbReference type="InterPro" id="IPR000640">
    <property type="entry name" value="EFG_V-like"/>
</dbReference>
<comment type="subcellular location">
    <subcellularLocation>
        <location evidence="8">Cytoplasm</location>
    </subcellularLocation>
</comment>
<dbReference type="InterPro" id="IPR014721">
    <property type="entry name" value="Ribsml_uS5_D2-typ_fold_subgr"/>
</dbReference>
<dbReference type="GO" id="GO:0005737">
    <property type="term" value="C:cytoplasm"/>
    <property type="evidence" value="ECO:0007669"/>
    <property type="project" value="UniProtKB-SubCell"/>
</dbReference>
<dbReference type="PRINTS" id="PR00315">
    <property type="entry name" value="ELONGATNFCT"/>
</dbReference>
<dbReference type="SUPFAM" id="SSF54980">
    <property type="entry name" value="EF-G C-terminal domain-like"/>
    <property type="match status" value="2"/>
</dbReference>
<dbReference type="GO" id="GO:0003924">
    <property type="term" value="F:GTPase activity"/>
    <property type="evidence" value="ECO:0007669"/>
    <property type="project" value="InterPro"/>
</dbReference>
<feature type="domain" description="Tr-type G" evidence="9">
    <location>
        <begin position="6"/>
        <end position="295"/>
    </location>
</feature>
<evidence type="ECO:0000256" key="4">
    <source>
        <dbReference type="ARBA" id="ARBA00022768"/>
    </source>
</evidence>
<dbReference type="RefSeq" id="WP_129749311.1">
    <property type="nucleotide sequence ID" value="NZ_JUIW01000001.1"/>
</dbReference>
<dbReference type="CDD" id="cd16262">
    <property type="entry name" value="EFG_III"/>
    <property type="match status" value="1"/>
</dbReference>
<dbReference type="InterPro" id="IPR005225">
    <property type="entry name" value="Small_GTP-bd"/>
</dbReference>
<dbReference type="PANTHER" id="PTHR43261:SF1">
    <property type="entry name" value="RIBOSOME-RELEASING FACTOR 2, MITOCHONDRIAL"/>
    <property type="match status" value="1"/>
</dbReference>
<dbReference type="AlphaFoldDB" id="A0A444WI44"/>
<dbReference type="CDD" id="cd01886">
    <property type="entry name" value="EF-G"/>
    <property type="match status" value="1"/>
</dbReference>
<dbReference type="GO" id="GO:0005525">
    <property type="term" value="F:GTP binding"/>
    <property type="evidence" value="ECO:0007669"/>
    <property type="project" value="UniProtKB-UniRule"/>
</dbReference>
<dbReference type="EMBL" id="JUIW01000001">
    <property type="protein sequence ID" value="RYJ45530.1"/>
    <property type="molecule type" value="Genomic_DNA"/>
</dbReference>
<dbReference type="Pfam" id="PF00679">
    <property type="entry name" value="EFG_C"/>
    <property type="match status" value="1"/>
</dbReference>
<keyword evidence="6 8" id="KW-0342">GTP-binding</keyword>
<dbReference type="Pfam" id="PF14492">
    <property type="entry name" value="EFG_III"/>
    <property type="match status" value="1"/>
</dbReference>
<evidence type="ECO:0000256" key="6">
    <source>
        <dbReference type="ARBA" id="ARBA00023134"/>
    </source>
</evidence>
<dbReference type="FunFam" id="2.40.30.10:FF:000006">
    <property type="entry name" value="Elongation factor G"/>
    <property type="match status" value="1"/>
</dbReference>
<dbReference type="PROSITE" id="PS00301">
    <property type="entry name" value="G_TR_1"/>
    <property type="match status" value="1"/>
</dbReference>
<evidence type="ECO:0000313" key="10">
    <source>
        <dbReference type="EMBL" id="RYJ45530.1"/>
    </source>
</evidence>
<dbReference type="Pfam" id="PF03144">
    <property type="entry name" value="GTP_EFTU_D2"/>
    <property type="match status" value="1"/>
</dbReference>
<dbReference type="Pfam" id="PF03764">
    <property type="entry name" value="EFG_IV"/>
    <property type="match status" value="1"/>
</dbReference>
<dbReference type="FunFam" id="3.40.50.300:FF:000029">
    <property type="entry name" value="Elongation factor G"/>
    <property type="match status" value="1"/>
</dbReference>
<dbReference type="GO" id="GO:0032790">
    <property type="term" value="P:ribosome disassembly"/>
    <property type="evidence" value="ECO:0007669"/>
    <property type="project" value="TreeGrafter"/>
</dbReference>
<dbReference type="InterPro" id="IPR031157">
    <property type="entry name" value="G_TR_CS"/>
</dbReference>
<dbReference type="GO" id="GO:0003746">
    <property type="term" value="F:translation elongation factor activity"/>
    <property type="evidence" value="ECO:0007669"/>
    <property type="project" value="UniProtKB-UniRule"/>
</dbReference>
<reference evidence="10 11" key="1">
    <citation type="submission" date="2014-12" db="EMBL/GenBank/DDBJ databases">
        <title>Genome sequence of Flavobacterium beibuense RSKm HC5.</title>
        <authorList>
            <person name="Kim J.F."/>
            <person name="Song J.Y."/>
            <person name="Kwak M.-J."/>
            <person name="Lee S.-W."/>
        </authorList>
    </citation>
    <scope>NUCLEOTIDE SEQUENCE [LARGE SCALE GENOMIC DNA]</scope>
    <source>
        <strain evidence="10 11">RSKm HC5</strain>
    </source>
</reference>
<dbReference type="Gene3D" id="3.40.50.300">
    <property type="entry name" value="P-loop containing nucleotide triphosphate hydrolases"/>
    <property type="match status" value="1"/>
</dbReference>
<dbReference type="InterPro" id="IPR027417">
    <property type="entry name" value="P-loop_NTPase"/>
</dbReference>
<comment type="function">
    <text evidence="7 8">Catalyzes the GTP-dependent ribosomal translocation step during translation elongation. During this step, the ribosome changes from the pre-translocational (PRE) to the post-translocational (POST) state as the newly formed A-site-bound peptidyl-tRNA and P-site-bound deacylated tRNA move to the P and E sites, respectively. Catalyzes the coordinated movement of the two tRNA molecules, the mRNA and conformational changes in the ribosome.</text>
</comment>
<dbReference type="Gene3D" id="3.30.230.10">
    <property type="match status" value="1"/>
</dbReference>
<dbReference type="NCBIfam" id="TIGR00231">
    <property type="entry name" value="small_GTP"/>
    <property type="match status" value="1"/>
</dbReference>
<feature type="binding site" evidence="8">
    <location>
        <begin position="146"/>
        <end position="149"/>
    </location>
    <ligand>
        <name>GTP</name>
        <dbReference type="ChEBI" id="CHEBI:37565"/>
    </ligand>
</feature>
<dbReference type="SUPFAM" id="SSF52540">
    <property type="entry name" value="P-loop containing nucleoside triphosphate hydrolases"/>
    <property type="match status" value="1"/>
</dbReference>
<dbReference type="FunFam" id="3.30.70.870:FF:000001">
    <property type="entry name" value="Elongation factor G"/>
    <property type="match status" value="1"/>
</dbReference>
<comment type="caution">
    <text evidence="10">The sequence shown here is derived from an EMBL/GenBank/DDBJ whole genome shotgun (WGS) entry which is preliminary data.</text>
</comment>
<sequence length="707" mass="78250">MARDLKYTRNIGIAAHIDAGKTTTTERILFYTGKSHKIGEVHDGAATMDWMAQEQERGITITSAATTCTWNFPTEQGKALENTNPYHFNIIDTPGHVDFTVEVNRSLRVLDGLVFLFSAVDGVEPQSETNWRLADNYRVPRMGFVNKMDRQGSNFLAVCQQVKDMLKSNAVPIVLPIGDEADFKGVVDLIKNQAIVWHDDTQGATFDIVPIPDDLKEEAHQYRSQLIEEVAAYDENLLEKYMEDENSITEEEINEALRKATIDMAIIPMLCGSSFKNKGVQFMLDAVCKFLPSPLDKEAIDGTNPDTEEPIFRKPSVTEPFAALAFKIATDPYVGRLAFFRAYSGRLDAGSYVFNTRSGNKERISRIYQMHANKQNAIDFIEAGDIGAAVGFKDIKTGDTLCDEKHPIVLESMNFPDPVIGIAIEPKTKADVDKMGMALAKLAEEDPTFTVRTDQASGQTIISGMGELHLDILVDRLKREFKVEVNQGEPQVEYKEALTRNASHREVYKKQSGGRGKFADIVFKIEPADENVVGLQFVNEVKGGNVPKEFIPAVEKGFKEAMKQGPLAGYEMDSMKVTLTDGSFHPVDSDALSFELAAKMGYKESAKAAGAVILEPIMKLEVLTPEENMGDIVGDLNRRRGQINNMDDRAGSKVVKASVPLSEMFGYVTTLRTLSSGRATSTMEFSHYAETPSNISEEVIKKAKGNA</sequence>
<keyword evidence="3 8" id="KW-0547">Nucleotide-binding</keyword>
<dbReference type="PANTHER" id="PTHR43261">
    <property type="entry name" value="TRANSLATION ELONGATION FACTOR G-RELATED"/>
    <property type="match status" value="1"/>
</dbReference>
<dbReference type="Gene3D" id="3.30.70.870">
    <property type="entry name" value="Elongation Factor G (Translational Gtpase), domain 3"/>
    <property type="match status" value="1"/>
</dbReference>
<dbReference type="InterPro" id="IPR009000">
    <property type="entry name" value="Transl_B-barrel_sf"/>
</dbReference>
<dbReference type="InterPro" id="IPR041095">
    <property type="entry name" value="EFG_II"/>
</dbReference>
<evidence type="ECO:0000256" key="2">
    <source>
        <dbReference type="ARBA" id="ARBA00017872"/>
    </source>
</evidence>
<dbReference type="InterPro" id="IPR035649">
    <property type="entry name" value="EFG_V"/>
</dbReference>
<dbReference type="CDD" id="cd03713">
    <property type="entry name" value="EFG_mtEFG_C"/>
    <property type="match status" value="1"/>
</dbReference>
<dbReference type="CDD" id="cd04088">
    <property type="entry name" value="EFG_mtEFG_II"/>
    <property type="match status" value="1"/>
</dbReference>
<dbReference type="Gene3D" id="2.40.30.10">
    <property type="entry name" value="Translation factors"/>
    <property type="match status" value="1"/>
</dbReference>
<dbReference type="InterPro" id="IPR004540">
    <property type="entry name" value="Transl_elong_EFG/EF2"/>
</dbReference>
<dbReference type="Gene3D" id="3.30.70.240">
    <property type="match status" value="1"/>
</dbReference>
<dbReference type="InterPro" id="IPR000795">
    <property type="entry name" value="T_Tr_GTP-bd_dom"/>
</dbReference>
<dbReference type="InterPro" id="IPR005517">
    <property type="entry name" value="Transl_elong_EFG/EF2_IV"/>
</dbReference>
<dbReference type="CDD" id="cd01434">
    <property type="entry name" value="EFG_mtEFG1_IV"/>
    <property type="match status" value="1"/>
</dbReference>
<gene>
    <name evidence="8" type="primary">fusA</name>
    <name evidence="10" type="ORF">NU09_0122</name>
</gene>
<dbReference type="FunFam" id="3.30.70.240:FF:000001">
    <property type="entry name" value="Elongation factor G"/>
    <property type="match status" value="1"/>
</dbReference>
<dbReference type="SUPFAM" id="SSF54211">
    <property type="entry name" value="Ribosomal protein S5 domain 2-like"/>
    <property type="match status" value="1"/>
</dbReference>
<dbReference type="PROSITE" id="PS51722">
    <property type="entry name" value="G_TR_2"/>
    <property type="match status" value="1"/>
</dbReference>
<accession>A0A444WI44</accession>
<dbReference type="InterPro" id="IPR047872">
    <property type="entry name" value="EFG_IV"/>
</dbReference>
<evidence type="ECO:0000259" key="9">
    <source>
        <dbReference type="PROSITE" id="PS51722"/>
    </source>
</evidence>
<dbReference type="NCBIfam" id="TIGR00484">
    <property type="entry name" value="EF-G"/>
    <property type="match status" value="1"/>
</dbReference>
<keyword evidence="11" id="KW-1185">Reference proteome</keyword>
<keyword evidence="5 8" id="KW-0648">Protein biosynthesis</keyword>
<dbReference type="SMART" id="SM00838">
    <property type="entry name" value="EFG_C"/>
    <property type="match status" value="1"/>
</dbReference>
<evidence type="ECO:0000256" key="5">
    <source>
        <dbReference type="ARBA" id="ARBA00022917"/>
    </source>
</evidence>
<dbReference type="InterPro" id="IPR009022">
    <property type="entry name" value="EFG_III"/>
</dbReference>
<evidence type="ECO:0000256" key="8">
    <source>
        <dbReference type="HAMAP-Rule" id="MF_00054"/>
    </source>
</evidence>
<dbReference type="InterPro" id="IPR020568">
    <property type="entry name" value="Ribosomal_Su5_D2-typ_SF"/>
</dbReference>
<name>A0A444WI44_9FLAO</name>
<dbReference type="FunFam" id="3.30.230.10:FF:000003">
    <property type="entry name" value="Elongation factor G"/>
    <property type="match status" value="1"/>
</dbReference>
<keyword evidence="4 8" id="KW-0251">Elongation factor</keyword>
<protein>
    <recommendedName>
        <fullName evidence="2 8">Elongation factor G</fullName>
        <shortName evidence="8">EF-G</shortName>
    </recommendedName>
</protein>
<dbReference type="SMART" id="SM00889">
    <property type="entry name" value="EFG_IV"/>
    <property type="match status" value="1"/>
</dbReference>
<evidence type="ECO:0000256" key="7">
    <source>
        <dbReference type="ARBA" id="ARBA00024731"/>
    </source>
</evidence>
<proteinExistence type="inferred from homology"/>
<dbReference type="Pfam" id="PF00009">
    <property type="entry name" value="GTP_EFTU"/>
    <property type="match status" value="1"/>
</dbReference>
<dbReference type="HAMAP" id="MF_00054_B">
    <property type="entry name" value="EF_G_EF_2_B"/>
    <property type="match status" value="1"/>
</dbReference>
<comment type="similarity">
    <text evidence="1 8">Belongs to the TRAFAC class translation factor GTPase superfamily. Classic translation factor GTPase family. EF-G/EF-2 subfamily.</text>
</comment>
<feature type="binding site" evidence="8">
    <location>
        <begin position="92"/>
        <end position="96"/>
    </location>
    <ligand>
        <name>GTP</name>
        <dbReference type="ChEBI" id="CHEBI:37565"/>
    </ligand>
</feature>
<dbReference type="NCBIfam" id="NF009381">
    <property type="entry name" value="PRK12740.1-5"/>
    <property type="match status" value="1"/>
</dbReference>
<feature type="binding site" evidence="8">
    <location>
        <begin position="15"/>
        <end position="22"/>
    </location>
    <ligand>
        <name>GTP</name>
        <dbReference type="ChEBI" id="CHEBI:37565"/>
    </ligand>
</feature>
<evidence type="ECO:0000256" key="3">
    <source>
        <dbReference type="ARBA" id="ARBA00022741"/>
    </source>
</evidence>
<organism evidence="10 11">
    <name type="scientific">Flavobacterium beibuense</name>
    <dbReference type="NCBI Taxonomy" id="657326"/>
    <lineage>
        <taxon>Bacteria</taxon>
        <taxon>Pseudomonadati</taxon>
        <taxon>Bacteroidota</taxon>
        <taxon>Flavobacteriia</taxon>
        <taxon>Flavobacteriales</taxon>
        <taxon>Flavobacteriaceae</taxon>
        <taxon>Flavobacterium</taxon>
    </lineage>
</organism>
<dbReference type="OrthoDB" id="9801591at2"/>
<dbReference type="InterPro" id="IPR004161">
    <property type="entry name" value="EFTu-like_2"/>
</dbReference>
<dbReference type="Proteomes" id="UP000289775">
    <property type="component" value="Unassembled WGS sequence"/>
</dbReference>
<evidence type="ECO:0000256" key="1">
    <source>
        <dbReference type="ARBA" id="ARBA00005870"/>
    </source>
</evidence>
<dbReference type="SUPFAM" id="SSF50447">
    <property type="entry name" value="Translation proteins"/>
    <property type="match status" value="1"/>
</dbReference>